<accession>A0A6C0HID9</accession>
<dbReference type="EMBL" id="MN739955">
    <property type="protein sequence ID" value="QHT79783.1"/>
    <property type="molecule type" value="Genomic_DNA"/>
</dbReference>
<protein>
    <recommendedName>
        <fullName evidence="2">HD domain-containing protein</fullName>
    </recommendedName>
</protein>
<proteinExistence type="predicted"/>
<evidence type="ECO:0000313" key="1">
    <source>
        <dbReference type="EMBL" id="QHT79783.1"/>
    </source>
</evidence>
<dbReference type="AlphaFoldDB" id="A0A6C0HID9"/>
<dbReference type="Gene3D" id="1.10.3210.10">
    <property type="entry name" value="Hypothetical protein af1432"/>
    <property type="match status" value="1"/>
</dbReference>
<reference evidence="1" key="1">
    <citation type="journal article" date="2020" name="Nature">
        <title>Giant virus diversity and host interactions through global metagenomics.</title>
        <authorList>
            <person name="Schulz F."/>
            <person name="Roux S."/>
            <person name="Paez-Espino D."/>
            <person name="Jungbluth S."/>
            <person name="Walsh D.A."/>
            <person name="Denef V.J."/>
            <person name="McMahon K.D."/>
            <person name="Konstantinidis K.T."/>
            <person name="Eloe-Fadrosh E.A."/>
            <person name="Kyrpides N.C."/>
            <person name="Woyke T."/>
        </authorList>
    </citation>
    <scope>NUCLEOTIDE SEQUENCE</scope>
    <source>
        <strain evidence="1">GVMAG-M-3300023184-105</strain>
    </source>
</reference>
<organism evidence="1">
    <name type="scientific">viral metagenome</name>
    <dbReference type="NCBI Taxonomy" id="1070528"/>
    <lineage>
        <taxon>unclassified sequences</taxon>
        <taxon>metagenomes</taxon>
        <taxon>organismal metagenomes</taxon>
    </lineage>
</organism>
<name>A0A6C0HID9_9ZZZZ</name>
<dbReference type="SUPFAM" id="SSF109604">
    <property type="entry name" value="HD-domain/PDEase-like"/>
    <property type="match status" value="1"/>
</dbReference>
<sequence>MQISLFSKLFQFVMLITARHKIDESHGVSHSMDVLHFAHNIFNNEVYRNPELVTQERLIYVSAIIHDMCDKKYMNEKEGVAEIENYLGDKLSSLEIETTKKIVSTMSYSTVKKNGFPDLGMYMPAYHIVRESDLLSAYNFDRSMIYHMHNSNASAEEAFRNAKDLFKTRVFRHEKDGLFITEYAKSYYPYLQNKALARINAWERILSKKY</sequence>
<evidence type="ECO:0008006" key="2">
    <source>
        <dbReference type="Google" id="ProtNLM"/>
    </source>
</evidence>